<keyword evidence="1" id="KW-0614">Plasmid</keyword>
<accession>A0A0F7Q1P9</accession>
<dbReference type="EMBL" id="CP011405">
    <property type="protein sequence ID" value="AKI05449.1"/>
    <property type="molecule type" value="Genomic_DNA"/>
</dbReference>
<dbReference type="AlphaFoldDB" id="A0A0F7Q1P9"/>
<evidence type="ECO:0000313" key="2">
    <source>
        <dbReference type="Proteomes" id="UP000035027"/>
    </source>
</evidence>
<dbReference type="PATRIC" id="fig|1194971.3.peg.1922"/>
<organism evidence="1 2">
    <name type="scientific">Ligilactobacillus salivarius str. Ren</name>
    <dbReference type="NCBI Taxonomy" id="1194971"/>
    <lineage>
        <taxon>Bacteria</taxon>
        <taxon>Bacillati</taxon>
        <taxon>Bacillota</taxon>
        <taxon>Bacilli</taxon>
        <taxon>Lactobacillales</taxon>
        <taxon>Lactobacillaceae</taxon>
        <taxon>Ligilactobacillus</taxon>
    </lineage>
</organism>
<evidence type="ECO:0000313" key="1">
    <source>
        <dbReference type="EMBL" id="AKI05449.1"/>
    </source>
</evidence>
<proteinExistence type="predicted"/>
<name>A0A0F7Q1P9_9LACO</name>
<sequence>MTRIAVGIFWNTFCLWLAQPTSITIQNLAILVKHDSKQLGNH</sequence>
<geneLocation type="plasmid" evidence="1 2">
    <name>pR2</name>
</geneLocation>
<protein>
    <submittedName>
        <fullName evidence="1">Uncharacterized protein</fullName>
    </submittedName>
</protein>
<gene>
    <name evidence="1" type="ORF">LsR_01958</name>
</gene>
<reference evidence="1 2" key="1">
    <citation type="submission" date="2015-04" db="EMBL/GenBank/DDBJ databases">
        <title>Complete genome sequence of Lactobacillus salivarius Ren, a probiotic strain with antitumor activity.</title>
        <authorList>
            <person name="Sun E."/>
            <person name="Zhao L."/>
            <person name="Liu S."/>
            <person name="Zhang M."/>
            <person name="Guo H."/>
            <person name="Ren F."/>
        </authorList>
    </citation>
    <scope>NUCLEOTIDE SEQUENCE [LARGE SCALE GENOMIC DNA]</scope>
    <source>
        <strain evidence="1 2">Ren</strain>
        <plasmid evidence="1 2">pR2</plasmid>
    </source>
</reference>
<dbReference type="Proteomes" id="UP000035027">
    <property type="component" value="Plasmid pR2"/>
</dbReference>